<gene>
    <name evidence="1" type="ORF">SDC9_189232</name>
</gene>
<name>A0A645HRK3_9ZZZZ</name>
<dbReference type="EMBL" id="VSSQ01098875">
    <property type="protein sequence ID" value="MPN41678.1"/>
    <property type="molecule type" value="Genomic_DNA"/>
</dbReference>
<accession>A0A645HRK3</accession>
<reference evidence="1" key="1">
    <citation type="submission" date="2019-08" db="EMBL/GenBank/DDBJ databases">
        <authorList>
            <person name="Kucharzyk K."/>
            <person name="Murdoch R.W."/>
            <person name="Higgins S."/>
            <person name="Loffler F."/>
        </authorList>
    </citation>
    <scope>NUCLEOTIDE SEQUENCE</scope>
</reference>
<sequence>MRIDTHPDNKSMQRALQKAGYTYCGHILTSIGDMRWGYEKLL</sequence>
<protein>
    <recommendedName>
        <fullName evidence="2">N-acetyltransferase domain-containing protein</fullName>
    </recommendedName>
</protein>
<comment type="caution">
    <text evidence="1">The sequence shown here is derived from an EMBL/GenBank/DDBJ whole genome shotgun (WGS) entry which is preliminary data.</text>
</comment>
<evidence type="ECO:0000313" key="1">
    <source>
        <dbReference type="EMBL" id="MPN41678.1"/>
    </source>
</evidence>
<organism evidence="1">
    <name type="scientific">bioreactor metagenome</name>
    <dbReference type="NCBI Taxonomy" id="1076179"/>
    <lineage>
        <taxon>unclassified sequences</taxon>
        <taxon>metagenomes</taxon>
        <taxon>ecological metagenomes</taxon>
    </lineage>
</organism>
<dbReference type="Gene3D" id="3.40.630.30">
    <property type="match status" value="1"/>
</dbReference>
<evidence type="ECO:0008006" key="2">
    <source>
        <dbReference type="Google" id="ProtNLM"/>
    </source>
</evidence>
<dbReference type="AlphaFoldDB" id="A0A645HRK3"/>
<proteinExistence type="predicted"/>
<dbReference type="InterPro" id="IPR016181">
    <property type="entry name" value="Acyl_CoA_acyltransferase"/>
</dbReference>
<dbReference type="SUPFAM" id="SSF55729">
    <property type="entry name" value="Acyl-CoA N-acyltransferases (Nat)"/>
    <property type="match status" value="1"/>
</dbReference>